<reference evidence="1 2" key="1">
    <citation type="submission" date="2018-05" db="EMBL/GenBank/DDBJ databases">
        <title>Genomic Encyclopedia of Type Strains, Phase IV (KMG-IV): sequencing the most valuable type-strain genomes for metagenomic binning, comparative biology and taxonomic classification.</title>
        <authorList>
            <person name="Goeker M."/>
        </authorList>
    </citation>
    <scope>NUCLEOTIDE SEQUENCE [LARGE SCALE GENOMIC DNA]</scope>
    <source>
        <strain evidence="1 2">DSM 6462</strain>
    </source>
</reference>
<gene>
    <name evidence="1" type="ORF">C7450_11592</name>
</gene>
<dbReference type="AlphaFoldDB" id="A0A2V3TUI9"/>
<dbReference type="OrthoDB" id="9791355at2"/>
<evidence type="ECO:0000313" key="1">
    <source>
        <dbReference type="EMBL" id="PXW52893.1"/>
    </source>
</evidence>
<proteinExistence type="predicted"/>
<sequence length="92" mass="10232">MRDLTQAEITVLIHLHDDDTAEALGHRIGVSWPRGNWVTTALRRLARKGLVTRILKGEGKAEVETFRVTLIGRGALTKVVQRHEADDPGIAR</sequence>
<dbReference type="InterPro" id="IPR036390">
    <property type="entry name" value="WH_DNA-bd_sf"/>
</dbReference>
<keyword evidence="2" id="KW-1185">Reference proteome</keyword>
<dbReference type="RefSeq" id="WP_110377877.1">
    <property type="nucleotide sequence ID" value="NZ_CAKNFM010000006.1"/>
</dbReference>
<dbReference type="SUPFAM" id="SSF46785">
    <property type="entry name" value="Winged helix' DNA-binding domain"/>
    <property type="match status" value="1"/>
</dbReference>
<dbReference type="Proteomes" id="UP000248021">
    <property type="component" value="Unassembled WGS sequence"/>
</dbReference>
<evidence type="ECO:0000313" key="2">
    <source>
        <dbReference type="Proteomes" id="UP000248021"/>
    </source>
</evidence>
<comment type="caution">
    <text evidence="1">The sequence shown here is derived from an EMBL/GenBank/DDBJ whole genome shotgun (WGS) entry which is preliminary data.</text>
</comment>
<accession>A0A2V3TUI9</accession>
<evidence type="ECO:0008006" key="3">
    <source>
        <dbReference type="Google" id="ProtNLM"/>
    </source>
</evidence>
<name>A0A2V3TUI9_9HYPH</name>
<dbReference type="EMBL" id="QJJK01000015">
    <property type="protein sequence ID" value="PXW52893.1"/>
    <property type="molecule type" value="Genomic_DNA"/>
</dbReference>
<organism evidence="1 2">
    <name type="scientific">Chelatococcus asaccharovorans</name>
    <dbReference type="NCBI Taxonomy" id="28210"/>
    <lineage>
        <taxon>Bacteria</taxon>
        <taxon>Pseudomonadati</taxon>
        <taxon>Pseudomonadota</taxon>
        <taxon>Alphaproteobacteria</taxon>
        <taxon>Hyphomicrobiales</taxon>
        <taxon>Chelatococcaceae</taxon>
        <taxon>Chelatococcus</taxon>
    </lineage>
</organism>
<protein>
    <recommendedName>
        <fullName evidence="3">MarR family transcriptional regulator</fullName>
    </recommendedName>
</protein>